<dbReference type="InterPro" id="IPR020846">
    <property type="entry name" value="MFS_dom"/>
</dbReference>
<dbReference type="EMBL" id="LR593887">
    <property type="protein sequence ID" value="VTR99644.1"/>
    <property type="molecule type" value="Genomic_DNA"/>
</dbReference>
<dbReference type="EMBL" id="LR586016">
    <property type="protein sequence ID" value="VIP01852.1"/>
    <property type="molecule type" value="Genomic_DNA"/>
</dbReference>
<dbReference type="Proteomes" id="UP000464378">
    <property type="component" value="Chromosome"/>
</dbReference>
<dbReference type="PROSITE" id="PS50850">
    <property type="entry name" value="MFS"/>
    <property type="match status" value="1"/>
</dbReference>
<dbReference type="KEGG" id="tim:GMBLW1_21080"/>
<feature type="transmembrane region" description="Helical" evidence="6">
    <location>
        <begin position="55"/>
        <end position="76"/>
    </location>
</feature>
<evidence type="ECO:0000313" key="9">
    <source>
        <dbReference type="Proteomes" id="UP000464378"/>
    </source>
</evidence>
<sequence>MSTAPAVSADERSIDRRITWRLIPFLFVLYIAAFLDRVNISFAEKSMGADLGFDSRILGFGMGIFFLGYFLFEVPSNLLLERVGPRRWIARIMISWGILSSLMMVVNDPLTFYILRFLLGVAEAGFFPGIILYLTYWFPAARRGAAVSRFMMAVPIAGVIGSPLSGQLLRLDGIAGLHGWQWMFLLEGIPSVILGILVLFCLPNHPREVRWLTAAEVELLENRLKQDGAATAHTSLPWYRLLQLPQIFQLSLLYFCTTCGMYGFTFWLPKLLRQALPEFSDFHVSLLAILPWVLATASMWLIGQHSDRLRERRLHLVALFAWSLLQTQLLVQNPSGWGAVACLALIPVGIYGSLGIFWALATPMLKSAPAGGIALVNSVGNLGGFVAPFLFGALLDATGDARVSLLTMGGFLLLGLVVLLSLARASTEADA</sequence>
<feature type="transmembrane region" description="Helical" evidence="6">
    <location>
        <begin position="150"/>
        <end position="169"/>
    </location>
</feature>
<name>A0A6C2YLQ9_9BACT</name>
<dbReference type="CDD" id="cd17319">
    <property type="entry name" value="MFS_ExuT_GudP_like"/>
    <property type="match status" value="1"/>
</dbReference>
<keyword evidence="3 6" id="KW-0812">Transmembrane</keyword>
<feature type="transmembrane region" description="Helical" evidence="6">
    <location>
        <begin position="373"/>
        <end position="395"/>
    </location>
</feature>
<dbReference type="RefSeq" id="WP_162657094.1">
    <property type="nucleotide sequence ID" value="NZ_LR593887.1"/>
</dbReference>
<reference evidence="8" key="1">
    <citation type="submission" date="2019-04" db="EMBL/GenBank/DDBJ databases">
        <authorList>
            <consortium name="Science for Life Laboratories"/>
        </authorList>
    </citation>
    <scope>NUCLEOTIDE SEQUENCE</scope>
    <source>
        <strain evidence="8">MBLW1</strain>
    </source>
</reference>
<evidence type="ECO:0000256" key="3">
    <source>
        <dbReference type="ARBA" id="ARBA00022692"/>
    </source>
</evidence>
<keyword evidence="9" id="KW-1185">Reference proteome</keyword>
<feature type="domain" description="Major facilitator superfamily (MFS) profile" evidence="7">
    <location>
        <begin position="22"/>
        <end position="427"/>
    </location>
</feature>
<feature type="transmembrane region" description="Helical" evidence="6">
    <location>
        <begin position="88"/>
        <end position="106"/>
    </location>
</feature>
<feature type="transmembrane region" description="Helical" evidence="6">
    <location>
        <begin position="247"/>
        <end position="267"/>
    </location>
</feature>
<feature type="transmembrane region" description="Helical" evidence="6">
    <location>
        <begin position="282"/>
        <end position="302"/>
    </location>
</feature>
<feature type="transmembrane region" description="Helical" evidence="6">
    <location>
        <begin position="181"/>
        <end position="202"/>
    </location>
</feature>
<dbReference type="Gene3D" id="1.20.1250.20">
    <property type="entry name" value="MFS general substrate transporter like domains"/>
    <property type="match status" value="2"/>
</dbReference>
<dbReference type="SUPFAM" id="SSF103473">
    <property type="entry name" value="MFS general substrate transporter"/>
    <property type="match status" value="1"/>
</dbReference>
<dbReference type="FunCoup" id="A0A6C2YLQ9">
    <property type="interactions" value="124"/>
</dbReference>
<dbReference type="InterPro" id="IPR011701">
    <property type="entry name" value="MFS"/>
</dbReference>
<accession>A0A6C2YLQ9</accession>
<feature type="transmembrane region" description="Helical" evidence="6">
    <location>
        <begin position="18"/>
        <end position="35"/>
    </location>
</feature>
<feature type="transmembrane region" description="Helical" evidence="6">
    <location>
        <begin position="112"/>
        <end position="138"/>
    </location>
</feature>
<keyword evidence="4 6" id="KW-1133">Transmembrane helix</keyword>
<organism evidence="8">
    <name type="scientific">Tuwongella immobilis</name>
    <dbReference type="NCBI Taxonomy" id="692036"/>
    <lineage>
        <taxon>Bacteria</taxon>
        <taxon>Pseudomonadati</taxon>
        <taxon>Planctomycetota</taxon>
        <taxon>Planctomycetia</taxon>
        <taxon>Gemmatales</taxon>
        <taxon>Gemmataceae</taxon>
        <taxon>Tuwongella</taxon>
    </lineage>
</organism>
<keyword evidence="2" id="KW-0813">Transport</keyword>
<dbReference type="AlphaFoldDB" id="A0A6C2YLQ9"/>
<evidence type="ECO:0000313" key="8">
    <source>
        <dbReference type="EMBL" id="VIP01852.1"/>
    </source>
</evidence>
<protein>
    <recommendedName>
        <fullName evidence="7">Major facilitator superfamily (MFS) profile domain-containing protein</fullName>
    </recommendedName>
</protein>
<feature type="transmembrane region" description="Helical" evidence="6">
    <location>
        <begin position="337"/>
        <end position="361"/>
    </location>
</feature>
<evidence type="ECO:0000256" key="1">
    <source>
        <dbReference type="ARBA" id="ARBA00004141"/>
    </source>
</evidence>
<dbReference type="Pfam" id="PF07690">
    <property type="entry name" value="MFS_1"/>
    <property type="match status" value="1"/>
</dbReference>
<dbReference type="InParanoid" id="A0A6C2YLQ9"/>
<comment type="subcellular location">
    <subcellularLocation>
        <location evidence="1">Membrane</location>
        <topology evidence="1">Multi-pass membrane protein</topology>
    </subcellularLocation>
</comment>
<dbReference type="GO" id="GO:0022857">
    <property type="term" value="F:transmembrane transporter activity"/>
    <property type="evidence" value="ECO:0007669"/>
    <property type="project" value="InterPro"/>
</dbReference>
<gene>
    <name evidence="8" type="ORF">GMBLW1_21080</name>
</gene>
<dbReference type="PANTHER" id="PTHR43791:SF36">
    <property type="entry name" value="TRANSPORTER, PUTATIVE (AFU_ORTHOLOGUE AFUA_6G08340)-RELATED"/>
    <property type="match status" value="1"/>
</dbReference>
<evidence type="ECO:0000256" key="5">
    <source>
        <dbReference type="ARBA" id="ARBA00023136"/>
    </source>
</evidence>
<dbReference type="FunFam" id="1.20.1250.20:FF:000018">
    <property type="entry name" value="MFS transporter permease"/>
    <property type="match status" value="1"/>
</dbReference>
<dbReference type="PANTHER" id="PTHR43791">
    <property type="entry name" value="PERMEASE-RELATED"/>
    <property type="match status" value="1"/>
</dbReference>
<evidence type="ECO:0000256" key="4">
    <source>
        <dbReference type="ARBA" id="ARBA00022989"/>
    </source>
</evidence>
<dbReference type="GO" id="GO:0016020">
    <property type="term" value="C:membrane"/>
    <property type="evidence" value="ECO:0007669"/>
    <property type="project" value="UniProtKB-SubCell"/>
</dbReference>
<keyword evidence="5 6" id="KW-0472">Membrane</keyword>
<dbReference type="InterPro" id="IPR036259">
    <property type="entry name" value="MFS_trans_sf"/>
</dbReference>
<evidence type="ECO:0000256" key="2">
    <source>
        <dbReference type="ARBA" id="ARBA00022448"/>
    </source>
</evidence>
<proteinExistence type="predicted"/>
<feature type="transmembrane region" description="Helical" evidence="6">
    <location>
        <begin position="401"/>
        <end position="423"/>
    </location>
</feature>
<evidence type="ECO:0000259" key="7">
    <source>
        <dbReference type="PROSITE" id="PS50850"/>
    </source>
</evidence>
<evidence type="ECO:0000256" key="6">
    <source>
        <dbReference type="SAM" id="Phobius"/>
    </source>
</evidence>